<name>A0A1L6MXC8_9BACT</name>
<feature type="transmembrane region" description="Helical" evidence="8">
    <location>
        <begin position="21"/>
        <end position="39"/>
    </location>
</feature>
<dbReference type="GO" id="GO:0055085">
    <property type="term" value="P:transmembrane transport"/>
    <property type="evidence" value="ECO:0007669"/>
    <property type="project" value="TreeGrafter"/>
</dbReference>
<comment type="similarity">
    <text evidence="2">Belongs to the autoinducer-2 exporter (AI-2E) (TC 2.A.86) family.</text>
</comment>
<keyword evidence="5 8" id="KW-0812">Transmembrane</keyword>
<protein>
    <recommendedName>
        <fullName evidence="11">AI-2E family transporter</fullName>
    </recommendedName>
</protein>
<evidence type="ECO:0000313" key="9">
    <source>
        <dbReference type="EMBL" id="APS00109.1"/>
    </source>
</evidence>
<proteinExistence type="inferred from homology"/>
<dbReference type="PANTHER" id="PTHR21716">
    <property type="entry name" value="TRANSMEMBRANE PROTEIN"/>
    <property type="match status" value="1"/>
</dbReference>
<keyword evidence="3" id="KW-0813">Transport</keyword>
<reference evidence="9 10" key="1">
    <citation type="submission" date="2016-08" db="EMBL/GenBank/DDBJ databases">
        <title>Identification and validation of antigenic proteins from Pajaroellobacter abortibovis using de-novo genome sequence assembly and reverse vaccinology.</title>
        <authorList>
            <person name="Welly B.T."/>
            <person name="Miller M.R."/>
            <person name="Stott J.L."/>
            <person name="Blanchard M.T."/>
            <person name="Islas-Trejo A.D."/>
            <person name="O'Rourke S.M."/>
            <person name="Young A.E."/>
            <person name="Medrano J.F."/>
            <person name="Van Eenennaam A.L."/>
        </authorList>
    </citation>
    <scope>NUCLEOTIDE SEQUENCE [LARGE SCALE GENOMIC DNA]</scope>
    <source>
        <strain evidence="9 10">BTF92-0548A/99-0131</strain>
    </source>
</reference>
<dbReference type="InterPro" id="IPR002549">
    <property type="entry name" value="AI-2E-like"/>
</dbReference>
<evidence type="ECO:0000256" key="3">
    <source>
        <dbReference type="ARBA" id="ARBA00022448"/>
    </source>
</evidence>
<dbReference type="GO" id="GO:0005886">
    <property type="term" value="C:plasma membrane"/>
    <property type="evidence" value="ECO:0007669"/>
    <property type="project" value="UniProtKB-SubCell"/>
</dbReference>
<evidence type="ECO:0008006" key="11">
    <source>
        <dbReference type="Google" id="ProtNLM"/>
    </source>
</evidence>
<feature type="transmembrane region" description="Helical" evidence="8">
    <location>
        <begin position="215"/>
        <end position="238"/>
    </location>
</feature>
<dbReference type="KEGG" id="pabo:BCY86_05000"/>
<evidence type="ECO:0000256" key="5">
    <source>
        <dbReference type="ARBA" id="ARBA00022692"/>
    </source>
</evidence>
<feature type="transmembrane region" description="Helical" evidence="8">
    <location>
        <begin position="327"/>
        <end position="346"/>
    </location>
</feature>
<feature type="transmembrane region" description="Helical" evidence="8">
    <location>
        <begin position="278"/>
        <end position="295"/>
    </location>
</feature>
<comment type="subcellular location">
    <subcellularLocation>
        <location evidence="1">Cell membrane</location>
        <topology evidence="1">Multi-pass membrane protein</topology>
    </subcellularLocation>
</comment>
<evidence type="ECO:0000256" key="1">
    <source>
        <dbReference type="ARBA" id="ARBA00004651"/>
    </source>
</evidence>
<keyword evidence="10" id="KW-1185">Reference proteome</keyword>
<dbReference type="RefSeq" id="WP_075276775.1">
    <property type="nucleotide sequence ID" value="NZ_CP016908.1"/>
</dbReference>
<dbReference type="EMBL" id="CP016908">
    <property type="protein sequence ID" value="APS00109.1"/>
    <property type="molecule type" value="Genomic_DNA"/>
</dbReference>
<dbReference type="PANTHER" id="PTHR21716:SF53">
    <property type="entry name" value="PERMEASE PERM-RELATED"/>
    <property type="match status" value="1"/>
</dbReference>
<dbReference type="STRING" id="1882918.BCY86_05000"/>
<organism evidence="9 10">
    <name type="scientific">Pajaroellobacter abortibovis</name>
    <dbReference type="NCBI Taxonomy" id="1882918"/>
    <lineage>
        <taxon>Bacteria</taxon>
        <taxon>Pseudomonadati</taxon>
        <taxon>Myxococcota</taxon>
        <taxon>Polyangia</taxon>
        <taxon>Polyangiales</taxon>
        <taxon>Polyangiaceae</taxon>
    </lineage>
</organism>
<feature type="transmembrane region" description="Helical" evidence="8">
    <location>
        <begin position="366"/>
        <end position="391"/>
    </location>
</feature>
<evidence type="ECO:0000256" key="4">
    <source>
        <dbReference type="ARBA" id="ARBA00022475"/>
    </source>
</evidence>
<evidence type="ECO:0000256" key="6">
    <source>
        <dbReference type="ARBA" id="ARBA00022989"/>
    </source>
</evidence>
<evidence type="ECO:0000256" key="7">
    <source>
        <dbReference type="ARBA" id="ARBA00023136"/>
    </source>
</evidence>
<evidence type="ECO:0000313" key="10">
    <source>
        <dbReference type="Proteomes" id="UP000185544"/>
    </source>
</evidence>
<dbReference type="AlphaFoldDB" id="A0A1L6MXC8"/>
<feature type="transmembrane region" description="Helical" evidence="8">
    <location>
        <begin position="301"/>
        <end position="320"/>
    </location>
</feature>
<dbReference type="OrthoDB" id="9772136at2"/>
<dbReference type="Proteomes" id="UP000185544">
    <property type="component" value="Chromosome"/>
</dbReference>
<dbReference type="Pfam" id="PF01594">
    <property type="entry name" value="AI-2E_transport"/>
    <property type="match status" value="2"/>
</dbReference>
<evidence type="ECO:0000256" key="2">
    <source>
        <dbReference type="ARBA" id="ARBA00009773"/>
    </source>
</evidence>
<keyword evidence="6 8" id="KW-1133">Transmembrane helix</keyword>
<gene>
    <name evidence="9" type="ORF">BCY86_05000</name>
</gene>
<evidence type="ECO:0000256" key="8">
    <source>
        <dbReference type="SAM" id="Phobius"/>
    </source>
</evidence>
<keyword evidence="4" id="KW-1003">Cell membrane</keyword>
<accession>A0A1L6MXC8</accession>
<sequence>MPLFSSSESSLRSPSCRWKRSLFLSISACLAIGILLSAHAVMGPFLMALVIAYVMTPLVAQLERKGISRVMGVLMVYAFFFGGVGLFIRVAASHIETDLHALEVDIPAIITQAKERWGLTLEQWVQEAQNRHFLEPSGSKSEEQPVLIARPNPDGSMDVFMGSGFHILATKKGYEIFAEGSRALNFTYLTHLALEQSISYLQQNAFELAQLGRLVVVNISGAILRFFITLMLAVYLVLTREHIFSFFASLLRPSSRPHFMRFLDQVDRGLGGVVRGQLLICLVNGVLTAIGFAFIKLKYWLFLAIMAMVGSLIPIFGAILCSIPAVVVGLTQSLTIGCFVLLWIFAIHQFEANFLNPKIMGDAAQIHPVLIVFSLLVGEHFFGVIGVLLAVPTMSILLSTFSYFHELIESEEASTR</sequence>
<feature type="transmembrane region" description="Helical" evidence="8">
    <location>
        <begin position="74"/>
        <end position="92"/>
    </location>
</feature>
<keyword evidence="7 8" id="KW-0472">Membrane</keyword>